<organism evidence="1 2">
    <name type="scientific">Chryseobacterium suipulveris</name>
    <dbReference type="NCBI Taxonomy" id="2929800"/>
    <lineage>
        <taxon>Bacteria</taxon>
        <taxon>Pseudomonadati</taxon>
        <taxon>Bacteroidota</taxon>
        <taxon>Flavobacteriia</taxon>
        <taxon>Flavobacteriales</taxon>
        <taxon>Weeksellaceae</taxon>
        <taxon>Chryseobacterium group</taxon>
        <taxon>Chryseobacterium</taxon>
    </lineage>
</organism>
<accession>A0ABY4BPM5</accession>
<keyword evidence="2" id="KW-1185">Reference proteome</keyword>
<dbReference type="EMBL" id="CP094532">
    <property type="protein sequence ID" value="UOE41148.1"/>
    <property type="molecule type" value="Genomic_DNA"/>
</dbReference>
<proteinExistence type="predicted"/>
<dbReference type="Proteomes" id="UP000831460">
    <property type="component" value="Chromosome"/>
</dbReference>
<gene>
    <name evidence="1" type="ORF">MTP09_00435</name>
</gene>
<evidence type="ECO:0000313" key="2">
    <source>
        <dbReference type="Proteomes" id="UP000831460"/>
    </source>
</evidence>
<protein>
    <submittedName>
        <fullName evidence="1">Uncharacterized protein</fullName>
    </submittedName>
</protein>
<name>A0ABY4BPM5_9FLAO</name>
<reference evidence="1 2" key="1">
    <citation type="submission" date="2022-03" db="EMBL/GenBank/DDBJ databases">
        <title>Chryseobacterium sp. isolated from particulate matters in swine house.</title>
        <authorList>
            <person name="Won M."/>
            <person name="Kim S.-J."/>
            <person name="Kwon S.-W."/>
        </authorList>
    </citation>
    <scope>NUCLEOTIDE SEQUENCE [LARGE SCALE GENOMIC DNA]</scope>
    <source>
        <strain evidence="1 2">SC2-2</strain>
    </source>
</reference>
<evidence type="ECO:0000313" key="1">
    <source>
        <dbReference type="EMBL" id="UOE41148.1"/>
    </source>
</evidence>
<dbReference type="RefSeq" id="WP_243549617.1">
    <property type="nucleotide sequence ID" value="NZ_CP094532.1"/>
</dbReference>
<sequence length="64" mass="7553">METIIVQTENKEDLKLLKSLFEKLKLRFKVLTDDEKENLAFTKLMKGIDRTKTVSKEQILNILE</sequence>